<comment type="caution">
    <text evidence="1">The sequence shown here is derived from an EMBL/GenBank/DDBJ whole genome shotgun (WGS) entry which is preliminary data.</text>
</comment>
<reference evidence="1" key="1">
    <citation type="submission" date="2022-06" db="EMBL/GenBank/DDBJ databases">
        <title>Phylogenomic reconstructions and comparative analyses of Kickxellomycotina fungi.</title>
        <authorList>
            <person name="Reynolds N.K."/>
            <person name="Stajich J.E."/>
            <person name="Barry K."/>
            <person name="Grigoriev I.V."/>
            <person name="Crous P."/>
            <person name="Smith M.E."/>
        </authorList>
    </citation>
    <scope>NUCLEOTIDE SEQUENCE</scope>
    <source>
        <strain evidence="1">RSA 2271</strain>
    </source>
</reference>
<evidence type="ECO:0000313" key="2">
    <source>
        <dbReference type="Proteomes" id="UP001145114"/>
    </source>
</evidence>
<sequence>MTAQPGAEEGDAYSELTAYVQNNPDADDKAIYEKAKELDIHKKYRAMRAVIPELFTSKDVADVNKFIKDHSKLMVSFGTDSKHQKAIIDSFVAIIANHPELMGKTSNILMALYENDLVDEEEFLEWYEKKPSKKLGIDRDTAKQIVKQAGPFLKWLEEADEESDEESE</sequence>
<keyword evidence="2" id="KW-1185">Reference proteome</keyword>
<dbReference type="Proteomes" id="UP001145114">
    <property type="component" value="Unassembled WGS sequence"/>
</dbReference>
<dbReference type="EMBL" id="JAMZIH010003300">
    <property type="protein sequence ID" value="KAJ1676909.1"/>
    <property type="molecule type" value="Genomic_DNA"/>
</dbReference>
<accession>A0ACC1HRC4</accession>
<evidence type="ECO:0000313" key="1">
    <source>
        <dbReference type="EMBL" id="KAJ1676909.1"/>
    </source>
</evidence>
<protein>
    <submittedName>
        <fullName evidence="1">Eukaryotic translation initiation factor 5</fullName>
    </submittedName>
</protein>
<keyword evidence="1" id="KW-0396">Initiation factor</keyword>
<organism evidence="1 2">
    <name type="scientific">Spiromyces aspiralis</name>
    <dbReference type="NCBI Taxonomy" id="68401"/>
    <lineage>
        <taxon>Eukaryota</taxon>
        <taxon>Fungi</taxon>
        <taxon>Fungi incertae sedis</taxon>
        <taxon>Zoopagomycota</taxon>
        <taxon>Kickxellomycotina</taxon>
        <taxon>Kickxellomycetes</taxon>
        <taxon>Kickxellales</taxon>
        <taxon>Kickxellaceae</taxon>
        <taxon>Spiromyces</taxon>
    </lineage>
</organism>
<keyword evidence="1" id="KW-0648">Protein biosynthesis</keyword>
<gene>
    <name evidence="1" type="primary">TIF5_2</name>
    <name evidence="1" type="ORF">EV182_007263</name>
</gene>
<proteinExistence type="predicted"/>
<name>A0ACC1HRC4_9FUNG</name>